<dbReference type="GO" id="GO:0005886">
    <property type="term" value="C:plasma membrane"/>
    <property type="evidence" value="ECO:0007669"/>
    <property type="project" value="UniProtKB-SubCell"/>
</dbReference>
<dbReference type="SUPFAM" id="SSF54534">
    <property type="entry name" value="FKBP-like"/>
    <property type="match status" value="1"/>
</dbReference>
<accession>A0A2S0MTP3</accession>
<dbReference type="PANTHER" id="PTHR47529">
    <property type="entry name" value="PEPTIDYL-PROLYL CIS-TRANS ISOMERASE D"/>
    <property type="match status" value="1"/>
</dbReference>
<keyword evidence="2" id="KW-1003">Cell membrane</keyword>
<dbReference type="AlphaFoldDB" id="A0A2S0MTP3"/>
<dbReference type="SUPFAM" id="SSF109998">
    <property type="entry name" value="Triger factor/SurA peptide-binding domain-like"/>
    <property type="match status" value="1"/>
</dbReference>
<dbReference type="Pfam" id="PF13145">
    <property type="entry name" value="Rotamase_2"/>
    <property type="match status" value="1"/>
</dbReference>
<gene>
    <name evidence="9" type="ORF">C6Y53_17120</name>
</gene>
<dbReference type="InterPro" id="IPR027304">
    <property type="entry name" value="Trigger_fact/SurA_dom_sf"/>
</dbReference>
<evidence type="ECO:0000313" key="9">
    <source>
        <dbReference type="EMBL" id="AVO39259.1"/>
    </source>
</evidence>
<proteinExistence type="inferred from homology"/>
<dbReference type="Pfam" id="PF13624">
    <property type="entry name" value="SurA_N_3"/>
    <property type="match status" value="1"/>
</dbReference>
<dbReference type="Proteomes" id="UP000237655">
    <property type="component" value="Chromosome"/>
</dbReference>
<keyword evidence="9" id="KW-0413">Isomerase</keyword>
<dbReference type="RefSeq" id="WP_106473569.1">
    <property type="nucleotide sequence ID" value="NZ_CP027665.1"/>
</dbReference>
<comment type="subcellular location">
    <subcellularLocation>
        <location evidence="1">Cell membrane</location>
        <topology evidence="1">Single-pass type II membrane protein</topology>
    </subcellularLocation>
</comment>
<evidence type="ECO:0000256" key="3">
    <source>
        <dbReference type="ARBA" id="ARBA00022692"/>
    </source>
</evidence>
<evidence type="ECO:0000313" key="10">
    <source>
        <dbReference type="Proteomes" id="UP000237655"/>
    </source>
</evidence>
<name>A0A2S0MTP3_9RHOB</name>
<evidence type="ECO:0000256" key="2">
    <source>
        <dbReference type="ARBA" id="ARBA00022475"/>
    </source>
</evidence>
<evidence type="ECO:0000256" key="4">
    <source>
        <dbReference type="ARBA" id="ARBA00022989"/>
    </source>
</evidence>
<organism evidence="9 10">
    <name type="scientific">Pukyongiella litopenaei</name>
    <dbReference type="NCBI Taxonomy" id="2605946"/>
    <lineage>
        <taxon>Bacteria</taxon>
        <taxon>Pseudomonadati</taxon>
        <taxon>Pseudomonadota</taxon>
        <taxon>Alphaproteobacteria</taxon>
        <taxon>Rhodobacterales</taxon>
        <taxon>Paracoccaceae</taxon>
        <taxon>Pukyongiella</taxon>
    </lineage>
</organism>
<feature type="domain" description="PpiC" evidence="8">
    <location>
        <begin position="247"/>
        <end position="362"/>
    </location>
</feature>
<dbReference type="Gene3D" id="1.10.4030.10">
    <property type="entry name" value="Porin chaperone SurA, peptide-binding domain"/>
    <property type="match status" value="1"/>
</dbReference>
<evidence type="ECO:0000256" key="5">
    <source>
        <dbReference type="ARBA" id="ARBA00023136"/>
    </source>
</evidence>
<keyword evidence="4" id="KW-1133">Transmembrane helix</keyword>
<dbReference type="EMBL" id="CP027665">
    <property type="protein sequence ID" value="AVO39259.1"/>
    <property type="molecule type" value="Genomic_DNA"/>
</dbReference>
<dbReference type="PANTHER" id="PTHR47529:SF1">
    <property type="entry name" value="PERIPLASMIC CHAPERONE PPID"/>
    <property type="match status" value="1"/>
</dbReference>
<dbReference type="KEGG" id="thas:C6Y53_17120"/>
<dbReference type="InterPro" id="IPR000297">
    <property type="entry name" value="PPIase_PpiC"/>
</dbReference>
<reference evidence="10" key="1">
    <citation type="submission" date="2018-03" db="EMBL/GenBank/DDBJ databases">
        <title>Genomic analysis of the strain SH-1 isolated from shrimp intestine.</title>
        <authorList>
            <person name="Kim Y.-S."/>
            <person name="Kim S.-E."/>
            <person name="Kim K.-H."/>
        </authorList>
    </citation>
    <scope>NUCLEOTIDE SEQUENCE [LARGE SCALE GENOMIC DNA]</scope>
    <source>
        <strain evidence="10">SH-1</strain>
    </source>
</reference>
<evidence type="ECO:0000256" key="1">
    <source>
        <dbReference type="ARBA" id="ARBA00004401"/>
    </source>
</evidence>
<keyword evidence="3" id="KW-0812">Transmembrane</keyword>
<keyword evidence="5" id="KW-0472">Membrane</keyword>
<comment type="similarity">
    <text evidence="7">Belongs to the PpiD chaperone family.</text>
</comment>
<sequence>MAAGIKSFSKTFVWVLLGLLILGLGGFGATNLTGTVRTVATVGDQSVSVDDYARELQREIRAIEAQSGQPLPMTSVQALGLDQQVLSRLVSLAAIDDETAKLGLSIGDANLQKEIVAIPAFQGIDGTFDREAYRFALQNAGLTESEFEADLRAEQARTLVQGAIVAGVEMPAVLADTMADYVAARRSFTVATLDAAALDAPLPEPTDSDLKARYDDNPDAYMLPETKRLTYAKLTPDMILDQVELEEASLKRLYDERSDEYDLPERRLVERLVFADEDAAKTALAQIELGGSTFEAQVDDRGLSLSDVDLGDITAADLGDAADAVFAAEIGDVVGPLPTSLGPALFRVNGLLEARVTSFEDALPELRDELAVDRARRLIEAQAQDIDDLLAGGATLEELADETEMEVGTLDWTEASDAGIAAYPEFRSVAAQVTDEDFPAITHLGDGGVFALRLDEVLPPRPEPFEDARARVEADWRAEQLRAMLQARAQQVSADIEASGDFQETGLPFRVENGLTRTAYLDGMPPDFMTGVFEMTPGEIRVIDGEGAAYVVRLDSEAAPEDTPELAAMKEALGAQMSQGLSQALFQAFMRDAHTRARPEVDQRALNAVQASFQ</sequence>
<keyword evidence="10" id="KW-1185">Reference proteome</keyword>
<evidence type="ECO:0000256" key="7">
    <source>
        <dbReference type="ARBA" id="ARBA00038408"/>
    </source>
</evidence>
<evidence type="ECO:0000259" key="8">
    <source>
        <dbReference type="Pfam" id="PF13145"/>
    </source>
</evidence>
<protein>
    <submittedName>
        <fullName evidence="9">Peptidylprolyl isomerase</fullName>
    </submittedName>
</protein>
<evidence type="ECO:0000256" key="6">
    <source>
        <dbReference type="ARBA" id="ARBA00023186"/>
    </source>
</evidence>
<dbReference type="GO" id="GO:0003755">
    <property type="term" value="F:peptidyl-prolyl cis-trans isomerase activity"/>
    <property type="evidence" value="ECO:0007669"/>
    <property type="project" value="InterPro"/>
</dbReference>
<dbReference type="InterPro" id="IPR052029">
    <property type="entry name" value="PpiD_chaperone"/>
</dbReference>
<keyword evidence="6" id="KW-0143">Chaperone</keyword>